<keyword evidence="1" id="KW-0456">Lyase</keyword>
<dbReference type="PRINTS" id="PR00145">
    <property type="entry name" value="ARGSUCLYASE"/>
</dbReference>
<dbReference type="SMART" id="SM00998">
    <property type="entry name" value="ADSL_C"/>
    <property type="match status" value="1"/>
</dbReference>
<gene>
    <name evidence="4" type="ORF">CLV40_105104</name>
</gene>
<evidence type="ECO:0000256" key="2">
    <source>
        <dbReference type="ARBA" id="ARBA00034772"/>
    </source>
</evidence>
<keyword evidence="5" id="KW-1185">Reference proteome</keyword>
<dbReference type="InterPro" id="IPR022761">
    <property type="entry name" value="Fumarate_lyase_N"/>
</dbReference>
<dbReference type="InterPro" id="IPR019468">
    <property type="entry name" value="AdenyloSucc_lyase_C"/>
</dbReference>
<accession>A0A2S6GTD1</accession>
<dbReference type="Gene3D" id="1.20.200.10">
    <property type="entry name" value="Fumarase/aspartase (Central domain)"/>
    <property type="match status" value="1"/>
</dbReference>
<keyword evidence="4" id="KW-0413">Isomerase</keyword>
<dbReference type="AlphaFoldDB" id="A0A2S6GTD1"/>
<name>A0A2S6GTD1_9PSEU</name>
<dbReference type="CDD" id="cd01597">
    <property type="entry name" value="pCLME"/>
    <property type="match status" value="1"/>
</dbReference>
<dbReference type="Gene3D" id="1.10.275.10">
    <property type="entry name" value="Fumarase/aspartase (N-terminal domain)"/>
    <property type="match status" value="1"/>
</dbReference>
<sequence length="440" mass="45695">MAGVDSGLLSPVWAGTDVVDLVSDEAWVAGMVEVEVALARAQADLGVIPREAADAIAGAVPDIDVVDLAVKSRGGANPIVAFVTAFTARVPPSAAEYVHRGSTSQDILDSAAMLLVSRALTVVTRDLHRVATALANLADAHRGSVMAGRTLTQHAVPVTFGLKAAGWLSLTLDAVDRVRAVVLPAQLGGAAGTLASYVEYSGDPDHGPALITAFARHLGLVEPTVPWHALRTPYADIAAAASVVTGALGKLALDVQGMSRTEVGEVVEPSAEGRGVSSAMPQKRNPVLATLITAAARQVPVYATVLAQSMIAEDERAPGAWHAEWQPLREILRLVGGAAATAAELAEGLEVFPERLRANLALTGGTIVSERLNVALAPLLGKVEAKKLLTRLSREPDFSAALRAAPELAAVDVDALLDPAGYLGANDALIDRALARFRRT</sequence>
<dbReference type="OrthoDB" id="9768878at2"/>
<feature type="domain" description="Adenylosuccinate lyase C-terminal" evidence="3">
    <location>
        <begin position="364"/>
        <end position="434"/>
    </location>
</feature>
<dbReference type="SUPFAM" id="SSF48557">
    <property type="entry name" value="L-aspartase-like"/>
    <property type="match status" value="1"/>
</dbReference>
<dbReference type="InterPro" id="IPR024083">
    <property type="entry name" value="Fumarase/histidase_N"/>
</dbReference>
<comment type="similarity">
    <text evidence="2">Belongs to the class-II fumarase/aspartase family.</text>
</comment>
<dbReference type="InterPro" id="IPR000362">
    <property type="entry name" value="Fumarate_lyase_fam"/>
</dbReference>
<dbReference type="Proteomes" id="UP000239203">
    <property type="component" value="Unassembled WGS sequence"/>
</dbReference>
<evidence type="ECO:0000256" key="1">
    <source>
        <dbReference type="ARBA" id="ARBA00023239"/>
    </source>
</evidence>
<evidence type="ECO:0000259" key="3">
    <source>
        <dbReference type="SMART" id="SM00998"/>
    </source>
</evidence>
<evidence type="ECO:0000313" key="5">
    <source>
        <dbReference type="Proteomes" id="UP000239203"/>
    </source>
</evidence>
<dbReference type="InterPro" id="IPR008948">
    <property type="entry name" value="L-Aspartase-like"/>
</dbReference>
<dbReference type="EMBL" id="PTIX01000005">
    <property type="protein sequence ID" value="PPK68381.1"/>
    <property type="molecule type" value="Genomic_DNA"/>
</dbReference>
<comment type="caution">
    <text evidence="4">The sequence shown here is derived from an EMBL/GenBank/DDBJ whole genome shotgun (WGS) entry which is preliminary data.</text>
</comment>
<evidence type="ECO:0000313" key="4">
    <source>
        <dbReference type="EMBL" id="PPK68381.1"/>
    </source>
</evidence>
<proteinExistence type="inferred from homology"/>
<dbReference type="PANTHER" id="PTHR43172:SF2">
    <property type="entry name" value="ADENYLOSUCCINATE LYASE C-TERMINAL DOMAIN-CONTAINING PROTEIN"/>
    <property type="match status" value="1"/>
</dbReference>
<protein>
    <submittedName>
        <fullName evidence="4">3-carboxy-cis,cis-muconate cycloisomerase</fullName>
    </submittedName>
</protein>
<dbReference type="PANTHER" id="PTHR43172">
    <property type="entry name" value="ADENYLOSUCCINATE LYASE"/>
    <property type="match status" value="1"/>
</dbReference>
<organism evidence="4 5">
    <name type="scientific">Actinokineospora auranticolor</name>
    <dbReference type="NCBI Taxonomy" id="155976"/>
    <lineage>
        <taxon>Bacteria</taxon>
        <taxon>Bacillati</taxon>
        <taxon>Actinomycetota</taxon>
        <taxon>Actinomycetes</taxon>
        <taxon>Pseudonocardiales</taxon>
        <taxon>Pseudonocardiaceae</taxon>
        <taxon>Actinokineospora</taxon>
    </lineage>
</organism>
<dbReference type="Gene3D" id="1.10.40.30">
    <property type="entry name" value="Fumarase/aspartase (C-terminal domain)"/>
    <property type="match status" value="1"/>
</dbReference>
<reference evidence="4 5" key="1">
    <citation type="submission" date="2018-02" db="EMBL/GenBank/DDBJ databases">
        <title>Genomic Encyclopedia of Archaeal and Bacterial Type Strains, Phase II (KMG-II): from individual species to whole genera.</title>
        <authorList>
            <person name="Goeker M."/>
        </authorList>
    </citation>
    <scope>NUCLEOTIDE SEQUENCE [LARGE SCALE GENOMIC DNA]</scope>
    <source>
        <strain evidence="4 5">YU 961-1</strain>
    </source>
</reference>
<dbReference type="Pfam" id="PF00206">
    <property type="entry name" value="Lyase_1"/>
    <property type="match status" value="1"/>
</dbReference>
<dbReference type="PRINTS" id="PR00149">
    <property type="entry name" value="FUMRATELYASE"/>
</dbReference>
<dbReference type="RefSeq" id="WP_104478867.1">
    <property type="nucleotide sequence ID" value="NZ_CP154825.1"/>
</dbReference>
<dbReference type="GO" id="GO:0016829">
    <property type="term" value="F:lyase activity"/>
    <property type="evidence" value="ECO:0007669"/>
    <property type="project" value="UniProtKB-KW"/>
</dbReference>
<dbReference type="GO" id="GO:0016853">
    <property type="term" value="F:isomerase activity"/>
    <property type="evidence" value="ECO:0007669"/>
    <property type="project" value="UniProtKB-KW"/>
</dbReference>